<name>A0A7Z8P3D9_9EURY</name>
<comment type="caution">
    <text evidence="2">The sequence shown here is derived from an EMBL/GenBank/DDBJ whole genome shotgun (WGS) entry which is preliminary data.</text>
</comment>
<dbReference type="EMBL" id="VIAQ01000007">
    <property type="protein sequence ID" value="TQD27938.1"/>
    <property type="molecule type" value="Genomic_DNA"/>
</dbReference>
<dbReference type="Proteomes" id="UP000319335">
    <property type="component" value="Unassembled WGS sequence"/>
</dbReference>
<feature type="transmembrane region" description="Helical" evidence="1">
    <location>
        <begin position="155"/>
        <end position="175"/>
    </location>
</feature>
<gene>
    <name evidence="2" type="ORF">FKV42_02435</name>
</gene>
<protein>
    <recommendedName>
        <fullName evidence="4">Yip1 domain-containing protein</fullName>
    </recommendedName>
</protein>
<feature type="transmembrane region" description="Helical" evidence="1">
    <location>
        <begin position="26"/>
        <end position="45"/>
    </location>
</feature>
<dbReference type="OrthoDB" id="374597at2157"/>
<dbReference type="AlphaFoldDB" id="A0A7Z8P3D9"/>
<feature type="transmembrane region" description="Helical" evidence="1">
    <location>
        <begin position="89"/>
        <end position="108"/>
    </location>
</feature>
<reference evidence="2 3" key="1">
    <citation type="submission" date="2019-06" db="EMBL/GenBank/DDBJ databases">
        <title>Draft genome sequence of Methanolobus vulcani B1d.</title>
        <authorList>
            <person name="Creighbaum A.J."/>
            <person name="Ticak T."/>
            <person name="Hariraju D."/>
            <person name="Arivett B.A."/>
            <person name="Ferguson D.J.Jr."/>
        </authorList>
    </citation>
    <scope>NUCLEOTIDE SEQUENCE [LARGE SCALE GENOMIC DNA]</scope>
    <source>
        <strain evidence="2 3">B1d</strain>
    </source>
</reference>
<keyword evidence="1" id="KW-1133">Transmembrane helix</keyword>
<proteinExistence type="predicted"/>
<organism evidence="2 3">
    <name type="scientific">Methanolobus vulcani</name>
    <dbReference type="NCBI Taxonomy" id="38026"/>
    <lineage>
        <taxon>Archaea</taxon>
        <taxon>Methanobacteriati</taxon>
        <taxon>Methanobacteriota</taxon>
        <taxon>Stenosarchaea group</taxon>
        <taxon>Methanomicrobia</taxon>
        <taxon>Methanosarcinales</taxon>
        <taxon>Methanosarcinaceae</taxon>
        <taxon>Methanolobus</taxon>
    </lineage>
</organism>
<evidence type="ECO:0000256" key="1">
    <source>
        <dbReference type="SAM" id="Phobius"/>
    </source>
</evidence>
<evidence type="ECO:0000313" key="2">
    <source>
        <dbReference type="EMBL" id="TQD27938.1"/>
    </source>
</evidence>
<evidence type="ECO:0000313" key="3">
    <source>
        <dbReference type="Proteomes" id="UP000319335"/>
    </source>
</evidence>
<keyword evidence="3" id="KW-1185">Reference proteome</keyword>
<feature type="transmembrane region" description="Helical" evidence="1">
    <location>
        <begin position="57"/>
        <end position="83"/>
    </location>
</feature>
<keyword evidence="1" id="KW-0472">Membrane</keyword>
<accession>A0A7Z8P3D9</accession>
<sequence length="176" mass="20290">MKLNVYSEKDSGVLDKLGENIKNPKYSIFVILITPLIFALAWNLFSYILHSTSFGDFGFLLTIMLMFIALISPVMVLACYAYFTENKLSSAIMGLLLFPLAFFYAEVITKMVNFQFQLLVHTFNLSHMYSLFEDFWNFSLIHALIGILVTFRKPFYLAIALILLILQFVVFVSYLD</sequence>
<evidence type="ECO:0008006" key="4">
    <source>
        <dbReference type="Google" id="ProtNLM"/>
    </source>
</evidence>
<keyword evidence="1" id="KW-0812">Transmembrane</keyword>
<dbReference type="RefSeq" id="WP_154808667.1">
    <property type="nucleotide sequence ID" value="NZ_VIAQ01000007.1"/>
</dbReference>
<feature type="transmembrane region" description="Helical" evidence="1">
    <location>
        <begin position="129"/>
        <end position="149"/>
    </location>
</feature>